<comment type="caution">
    <text evidence="5">The sequence shown here is derived from an EMBL/GenBank/DDBJ whole genome shotgun (WGS) entry which is preliminary data.</text>
</comment>
<dbReference type="Pfam" id="PF06580">
    <property type="entry name" value="His_kinase"/>
    <property type="match status" value="1"/>
</dbReference>
<keyword evidence="6" id="KW-1185">Reference proteome</keyword>
<evidence type="ECO:0008006" key="7">
    <source>
        <dbReference type="Google" id="ProtNLM"/>
    </source>
</evidence>
<evidence type="ECO:0000313" key="5">
    <source>
        <dbReference type="EMBL" id="GGG81576.1"/>
    </source>
</evidence>
<reference evidence="5" key="2">
    <citation type="submission" date="2020-09" db="EMBL/GenBank/DDBJ databases">
        <authorList>
            <person name="Sun Q."/>
            <person name="Zhou Y."/>
        </authorList>
    </citation>
    <scope>NUCLEOTIDE SEQUENCE</scope>
    <source>
        <strain evidence="5">CGMCC 1.12195</strain>
    </source>
</reference>
<evidence type="ECO:0000259" key="4">
    <source>
        <dbReference type="Pfam" id="PF06580"/>
    </source>
</evidence>
<reference evidence="5" key="1">
    <citation type="journal article" date="2014" name="Int. J. Syst. Evol. Microbiol.">
        <title>Complete genome sequence of Corynebacterium casei LMG S-19264T (=DSM 44701T), isolated from a smear-ripened cheese.</title>
        <authorList>
            <consortium name="US DOE Joint Genome Institute (JGI-PGF)"/>
            <person name="Walter F."/>
            <person name="Albersmeier A."/>
            <person name="Kalinowski J."/>
            <person name="Ruckert C."/>
        </authorList>
    </citation>
    <scope>NUCLEOTIDE SEQUENCE</scope>
    <source>
        <strain evidence="5">CGMCC 1.12195</strain>
    </source>
</reference>
<dbReference type="InterPro" id="IPR036890">
    <property type="entry name" value="HATPase_C_sf"/>
</dbReference>
<dbReference type="SUPFAM" id="SSF55874">
    <property type="entry name" value="ATPase domain of HSP90 chaperone/DNA topoisomerase II/histidine kinase"/>
    <property type="match status" value="1"/>
</dbReference>
<accession>A0A917HJI4</accession>
<proteinExistence type="predicted"/>
<evidence type="ECO:0000259" key="3">
    <source>
        <dbReference type="Pfam" id="PF00497"/>
    </source>
</evidence>
<feature type="transmembrane region" description="Helical" evidence="1">
    <location>
        <begin position="320"/>
        <end position="341"/>
    </location>
</feature>
<evidence type="ECO:0000256" key="2">
    <source>
        <dbReference type="SAM" id="SignalP"/>
    </source>
</evidence>
<dbReference type="Pfam" id="PF00497">
    <property type="entry name" value="SBP_bac_3"/>
    <property type="match status" value="1"/>
</dbReference>
<evidence type="ECO:0000256" key="1">
    <source>
        <dbReference type="SAM" id="Phobius"/>
    </source>
</evidence>
<dbReference type="GO" id="GO:0016020">
    <property type="term" value="C:membrane"/>
    <property type="evidence" value="ECO:0007669"/>
    <property type="project" value="InterPro"/>
</dbReference>
<dbReference type="InterPro" id="IPR001638">
    <property type="entry name" value="Solute-binding_3/MltF_N"/>
</dbReference>
<sequence>MNGIKPFIRILSIAWFLGMGVAAAQESDSWATIQENKGGTVTALWYDIDPYIFEDDNGKLQGVEYELMESFVRWINKTYDYKVAIRWKNARSFDGIYNQIRNTSEGGVFGWSFFSITPERKQEVQFTPPYMPDINVLVTNDRMPLFTNEAAFRDTIPHLRGYTMRYTAMEQDMDSLIRGYAIPVSRKYDDYQILERIAAERDAFGYVPLTVYVVSLQKGIKVKRQHLFATERPGLAGIFPINSDWQPIVDEYFQSFECKRLVSGFLSKYLGSQIGPIIMEGPGASPDGQRDAELELLTKEREIVSQRLANSLLAAERDQILRYVSMLLIVVAIGIAVLMYNRYRMKTRLTKLLTQRNTVIGKQHRDIERINRKLHMRVLQAQINPHFVFNSLNDLQYYINKGDTATSLGYVSRFSRFIRELLAQANVPEISLTQEEKFLRLYLELEKMRFAGKFDYAIETEEGIPSDLSGLPPLIIYHYVENALYHGILNLDRHGEIRITFRYEFPHLVCNITDNGCGRESAKERTKQRDANETTPYKRLLKDRIQILNDEVSGRITVAVADLVTPEGKPAGTNVTLHILINSRAQNPIVLDY</sequence>
<keyword evidence="2" id="KW-0732">Signal</keyword>
<dbReference type="RefSeq" id="WP_188505064.1">
    <property type="nucleotide sequence ID" value="NZ_BMER01000001.1"/>
</dbReference>
<dbReference type="PANTHER" id="PTHR34220">
    <property type="entry name" value="SENSOR HISTIDINE KINASE YPDA"/>
    <property type="match status" value="1"/>
</dbReference>
<dbReference type="SUPFAM" id="SSF53850">
    <property type="entry name" value="Periplasmic binding protein-like II"/>
    <property type="match status" value="1"/>
</dbReference>
<dbReference type="InterPro" id="IPR050640">
    <property type="entry name" value="Bact_2-comp_sensor_kinase"/>
</dbReference>
<dbReference type="Proteomes" id="UP000660862">
    <property type="component" value="Unassembled WGS sequence"/>
</dbReference>
<evidence type="ECO:0000313" key="6">
    <source>
        <dbReference type="Proteomes" id="UP000660862"/>
    </source>
</evidence>
<organism evidence="5 6">
    <name type="scientific">Parapedobacter pyrenivorans</name>
    <dbReference type="NCBI Taxonomy" id="1305674"/>
    <lineage>
        <taxon>Bacteria</taxon>
        <taxon>Pseudomonadati</taxon>
        <taxon>Bacteroidota</taxon>
        <taxon>Sphingobacteriia</taxon>
        <taxon>Sphingobacteriales</taxon>
        <taxon>Sphingobacteriaceae</taxon>
        <taxon>Parapedobacter</taxon>
    </lineage>
</organism>
<dbReference type="InterPro" id="IPR010559">
    <property type="entry name" value="Sig_transdc_His_kin_internal"/>
</dbReference>
<dbReference type="GO" id="GO:0000155">
    <property type="term" value="F:phosphorelay sensor kinase activity"/>
    <property type="evidence" value="ECO:0007669"/>
    <property type="project" value="InterPro"/>
</dbReference>
<name>A0A917HJI4_9SPHI</name>
<dbReference type="Gene3D" id="3.30.565.10">
    <property type="entry name" value="Histidine kinase-like ATPase, C-terminal domain"/>
    <property type="match status" value="1"/>
</dbReference>
<keyword evidence="1" id="KW-0472">Membrane</keyword>
<gene>
    <name evidence="5" type="ORF">GCM10007415_12830</name>
</gene>
<dbReference type="Gene3D" id="3.40.190.10">
    <property type="entry name" value="Periplasmic binding protein-like II"/>
    <property type="match status" value="1"/>
</dbReference>
<protein>
    <recommendedName>
        <fullName evidence="7">Extracellular solute-binding protein, family 3</fullName>
    </recommendedName>
</protein>
<keyword evidence="1" id="KW-1133">Transmembrane helix</keyword>
<feature type="chain" id="PRO_5036906859" description="Extracellular solute-binding protein, family 3" evidence="2">
    <location>
        <begin position="25"/>
        <end position="593"/>
    </location>
</feature>
<feature type="domain" description="Signal transduction histidine kinase internal region" evidence="4">
    <location>
        <begin position="376"/>
        <end position="453"/>
    </location>
</feature>
<keyword evidence="1" id="KW-0812">Transmembrane</keyword>
<feature type="domain" description="Solute-binding protein family 3/N-terminal" evidence="3">
    <location>
        <begin position="48"/>
        <end position="366"/>
    </location>
</feature>
<feature type="signal peptide" evidence="2">
    <location>
        <begin position="1"/>
        <end position="24"/>
    </location>
</feature>
<dbReference type="PANTHER" id="PTHR34220:SF7">
    <property type="entry name" value="SENSOR HISTIDINE KINASE YPDA"/>
    <property type="match status" value="1"/>
</dbReference>
<dbReference type="EMBL" id="BMER01000001">
    <property type="protein sequence ID" value="GGG81576.1"/>
    <property type="molecule type" value="Genomic_DNA"/>
</dbReference>
<dbReference type="AlphaFoldDB" id="A0A917HJI4"/>